<evidence type="ECO:0000313" key="5">
    <source>
        <dbReference type="Proteomes" id="UP000319578"/>
    </source>
</evidence>
<dbReference type="EMBL" id="LGIQ01000011">
    <property type="protein sequence ID" value="KNB69573.1"/>
    <property type="molecule type" value="Genomic_DNA"/>
</dbReference>
<accession>A0A0K9YLF5</accession>
<dbReference type="Proteomes" id="UP000036834">
    <property type="component" value="Unassembled WGS sequence"/>
</dbReference>
<keyword evidence="5" id="KW-1185">Reference proteome</keyword>
<dbReference type="AlphaFoldDB" id="A0A0K9YLF5"/>
<comment type="caution">
    <text evidence="3">The sequence shown here is derived from an EMBL/GenBank/DDBJ whole genome shotgun (WGS) entry which is preliminary data.</text>
</comment>
<keyword evidence="1" id="KW-0175">Coiled coil</keyword>
<gene>
    <name evidence="3" type="ORF">ADS79_27310</name>
    <name evidence="2" type="ORF">BRE01_49810</name>
</gene>
<dbReference type="STRING" id="54915.ADS79_27310"/>
<protein>
    <submittedName>
        <fullName evidence="3">Uncharacterized protein</fullName>
    </submittedName>
</protein>
<sequence>MEQQVARYYELKELQKQLEDELNELRSKLIDAYAGVGSAEEGDYKLSISYQDRREFNDEKLYNSLPDPSLWRLMSRADTGKITSLLKLNVIHEQILAGTYEQKKVPVLRVQKR</sequence>
<dbReference type="OrthoDB" id="2678891at2"/>
<evidence type="ECO:0000313" key="2">
    <source>
        <dbReference type="EMBL" id="GED71279.1"/>
    </source>
</evidence>
<dbReference type="Proteomes" id="UP000319578">
    <property type="component" value="Unassembled WGS sequence"/>
</dbReference>
<feature type="coiled-coil region" evidence="1">
    <location>
        <begin position="1"/>
        <end position="31"/>
    </location>
</feature>
<name>A0A0K9YLF5_9BACL</name>
<reference evidence="3" key="2">
    <citation type="submission" date="2015-07" db="EMBL/GenBank/DDBJ databases">
        <title>MeaNS - Measles Nucleotide Surveillance Program.</title>
        <authorList>
            <person name="Tran T."/>
            <person name="Druce J."/>
        </authorList>
    </citation>
    <scope>NUCLEOTIDE SEQUENCE</scope>
    <source>
        <strain evidence="3">DSM 9887</strain>
    </source>
</reference>
<organism evidence="3 4">
    <name type="scientific">Brevibacillus reuszeri</name>
    <dbReference type="NCBI Taxonomy" id="54915"/>
    <lineage>
        <taxon>Bacteria</taxon>
        <taxon>Bacillati</taxon>
        <taxon>Bacillota</taxon>
        <taxon>Bacilli</taxon>
        <taxon>Bacillales</taxon>
        <taxon>Paenibacillaceae</taxon>
        <taxon>Brevibacillus</taxon>
    </lineage>
</organism>
<dbReference type="RefSeq" id="WP_049741599.1">
    <property type="nucleotide sequence ID" value="NZ_BJON01000020.1"/>
</dbReference>
<reference evidence="2 5" key="3">
    <citation type="submission" date="2019-06" db="EMBL/GenBank/DDBJ databases">
        <title>Whole genome shotgun sequence of Brevibacillus reuszeri NBRC 15719.</title>
        <authorList>
            <person name="Hosoyama A."/>
            <person name="Uohara A."/>
            <person name="Ohji S."/>
            <person name="Ichikawa N."/>
        </authorList>
    </citation>
    <scope>NUCLEOTIDE SEQUENCE [LARGE SCALE GENOMIC DNA]</scope>
    <source>
        <strain evidence="2 5">NBRC 15719</strain>
    </source>
</reference>
<evidence type="ECO:0000313" key="3">
    <source>
        <dbReference type="EMBL" id="KNB69573.1"/>
    </source>
</evidence>
<evidence type="ECO:0000313" key="4">
    <source>
        <dbReference type="Proteomes" id="UP000036834"/>
    </source>
</evidence>
<reference evidence="4" key="1">
    <citation type="submission" date="2015-07" db="EMBL/GenBank/DDBJ databases">
        <title>Genome sequencing project for genomic taxonomy and phylogenomics of Bacillus-like bacteria.</title>
        <authorList>
            <person name="Liu B."/>
            <person name="Wang J."/>
            <person name="Zhu Y."/>
            <person name="Liu G."/>
            <person name="Chen Q."/>
            <person name="Chen Z."/>
            <person name="Lan J."/>
            <person name="Che J."/>
            <person name="Ge C."/>
            <person name="Shi H."/>
            <person name="Pan Z."/>
            <person name="Liu X."/>
        </authorList>
    </citation>
    <scope>NUCLEOTIDE SEQUENCE [LARGE SCALE GENOMIC DNA]</scope>
    <source>
        <strain evidence="4">DSM 9887</strain>
    </source>
</reference>
<dbReference type="EMBL" id="BJON01000020">
    <property type="protein sequence ID" value="GED71279.1"/>
    <property type="molecule type" value="Genomic_DNA"/>
</dbReference>
<proteinExistence type="predicted"/>
<evidence type="ECO:0000256" key="1">
    <source>
        <dbReference type="SAM" id="Coils"/>
    </source>
</evidence>
<dbReference type="PATRIC" id="fig|54915.3.peg.4649"/>